<dbReference type="PANTHER" id="PTHR43689:SF8">
    <property type="entry name" value="ALPHA_BETA-HYDROLASES SUPERFAMILY PROTEIN"/>
    <property type="match status" value="1"/>
</dbReference>
<dbReference type="Gene3D" id="3.40.50.1820">
    <property type="entry name" value="alpha/beta hydrolase"/>
    <property type="match status" value="1"/>
</dbReference>
<dbReference type="eggNOG" id="COG2267">
    <property type="taxonomic scope" value="Bacteria"/>
</dbReference>
<dbReference type="PRINTS" id="PR00412">
    <property type="entry name" value="EPOXHYDRLASE"/>
</dbReference>
<sequence>MFPSFLPAAVGQLSEPTSIALAKNIQSQAIIATSVDNESIATTYIQQGSGGIPILLIHGFDSSILEFRRLLPLLAEENETWAVDLLGFGFTDRLAGIDYSPIAIKTHLYSFWKTLINQPVILVGASMGGAAAIDFTLTYPEVVQKLVLIDSAGLKGGSALSKLMFAPLYSLAAEFLRNPKVRDRICRTAYNNPSLISADALCCGDLHLKMPNWNQALIAFTKSGGYTAFKLQQLAQIGQPTLILWGDNDKILGTGDAKKFQKAIPESQLIWIQDCGHIPHLEKPQITAQHILEFRG</sequence>
<keyword evidence="3" id="KW-1185">Reference proteome</keyword>
<dbReference type="SUPFAM" id="SSF53474">
    <property type="entry name" value="alpha/beta-Hydrolases"/>
    <property type="match status" value="1"/>
</dbReference>
<reference evidence="3" key="1">
    <citation type="journal article" date="2013" name="Proc. Natl. Acad. Sci. U.S.A.">
        <title>Improving the coverage of the cyanobacterial phylum using diversity-driven genome sequencing.</title>
        <authorList>
            <person name="Shih P.M."/>
            <person name="Wu D."/>
            <person name="Latifi A."/>
            <person name="Axen S.D."/>
            <person name="Fewer D.P."/>
            <person name="Talla E."/>
            <person name="Calteau A."/>
            <person name="Cai F."/>
            <person name="Tandeau de Marsac N."/>
            <person name="Rippka R."/>
            <person name="Herdman M."/>
            <person name="Sivonen K."/>
            <person name="Coursin T."/>
            <person name="Laurent T."/>
            <person name="Goodwin L."/>
            <person name="Nolan M."/>
            <person name="Davenport K.W."/>
            <person name="Han C.S."/>
            <person name="Rubin E.M."/>
            <person name="Eisen J.A."/>
            <person name="Woyke T."/>
            <person name="Gugger M."/>
            <person name="Kerfeld C.A."/>
        </authorList>
    </citation>
    <scope>NUCLEOTIDE SEQUENCE [LARGE SCALE GENOMIC DNA]</scope>
    <source>
        <strain evidence="3">ATCC 27899 / PCC 7122</strain>
    </source>
</reference>
<name>K9ZKL6_ANACC</name>
<dbReference type="EMBL" id="CP003659">
    <property type="protein sequence ID" value="AFZ58875.1"/>
    <property type="molecule type" value="Genomic_DNA"/>
</dbReference>
<gene>
    <name evidence="2" type="ordered locus">Anacy_3475</name>
</gene>
<keyword evidence="2" id="KW-0378">Hydrolase</keyword>
<dbReference type="OrthoDB" id="9780765at2"/>
<dbReference type="PANTHER" id="PTHR43689">
    <property type="entry name" value="HYDROLASE"/>
    <property type="match status" value="1"/>
</dbReference>
<dbReference type="STRING" id="272123.Anacy_3475"/>
<protein>
    <submittedName>
        <fullName evidence="2">Alpha/beta hydrolase fold protein</fullName>
    </submittedName>
</protein>
<dbReference type="Proteomes" id="UP000010474">
    <property type="component" value="Chromosome"/>
</dbReference>
<evidence type="ECO:0000259" key="1">
    <source>
        <dbReference type="Pfam" id="PF00561"/>
    </source>
</evidence>
<dbReference type="PRINTS" id="PR00111">
    <property type="entry name" value="ABHYDROLASE"/>
</dbReference>
<evidence type="ECO:0000313" key="2">
    <source>
        <dbReference type="EMBL" id="AFZ58875.1"/>
    </source>
</evidence>
<dbReference type="InterPro" id="IPR000639">
    <property type="entry name" value="Epox_hydrolase-like"/>
</dbReference>
<accession>K9ZKL6</accession>
<evidence type="ECO:0000313" key="3">
    <source>
        <dbReference type="Proteomes" id="UP000010474"/>
    </source>
</evidence>
<dbReference type="PATRIC" id="fig|272123.3.peg.3779"/>
<dbReference type="GO" id="GO:0016787">
    <property type="term" value="F:hydrolase activity"/>
    <property type="evidence" value="ECO:0007669"/>
    <property type="project" value="UniProtKB-KW"/>
</dbReference>
<dbReference type="AlphaFoldDB" id="K9ZKL6"/>
<dbReference type="RefSeq" id="WP_015215498.1">
    <property type="nucleotide sequence ID" value="NC_019771.1"/>
</dbReference>
<proteinExistence type="predicted"/>
<dbReference type="Pfam" id="PF00561">
    <property type="entry name" value="Abhydrolase_1"/>
    <property type="match status" value="1"/>
</dbReference>
<dbReference type="KEGG" id="acy:Anacy_3475"/>
<dbReference type="InterPro" id="IPR029058">
    <property type="entry name" value="AB_hydrolase_fold"/>
</dbReference>
<dbReference type="HOGENOM" id="CLU_020336_13_6_3"/>
<feature type="domain" description="AB hydrolase-1" evidence="1">
    <location>
        <begin position="53"/>
        <end position="284"/>
    </location>
</feature>
<dbReference type="InterPro" id="IPR000073">
    <property type="entry name" value="AB_hydrolase_1"/>
</dbReference>
<organism evidence="2 3">
    <name type="scientific">Anabaena cylindrica (strain ATCC 27899 / PCC 7122)</name>
    <dbReference type="NCBI Taxonomy" id="272123"/>
    <lineage>
        <taxon>Bacteria</taxon>
        <taxon>Bacillati</taxon>
        <taxon>Cyanobacteriota</taxon>
        <taxon>Cyanophyceae</taxon>
        <taxon>Nostocales</taxon>
        <taxon>Nostocaceae</taxon>
        <taxon>Anabaena</taxon>
    </lineage>
</organism>